<reference evidence="3" key="1">
    <citation type="submission" date="2016-11" db="EMBL/GenBank/DDBJ databases">
        <authorList>
            <person name="Shukria A."/>
            <person name="Stevens D.C."/>
        </authorList>
    </citation>
    <scope>NUCLEOTIDE SEQUENCE [LARGE SCALE GENOMIC DNA]</scope>
    <source>
        <strain evidence="3">Cbfe23</strain>
    </source>
</reference>
<gene>
    <name evidence="2" type="ORF">BON30_22875</name>
</gene>
<evidence type="ECO:0000313" key="2">
    <source>
        <dbReference type="EMBL" id="OJH38016.1"/>
    </source>
</evidence>
<comment type="caution">
    <text evidence="2">The sequence shown here is derived from an EMBL/GenBank/DDBJ whole genome shotgun (WGS) entry which is preliminary data.</text>
</comment>
<evidence type="ECO:0000313" key="3">
    <source>
        <dbReference type="Proteomes" id="UP000182229"/>
    </source>
</evidence>
<sequence length="132" mass="14647">MSGPGLNVPLNDPRLPTLRRVRPPAFLLLCTGILDILFWIVMVTLNLLRVEHFTVPADQLWPFLFNLVGALVARGISIWAALNIVNLRKWGIGMVGSLTIMLPLAPACCFGVPVGAWMLFVLNDTDVRKHFT</sequence>
<organism evidence="2 3">
    <name type="scientific">Cystobacter ferrugineus</name>
    <dbReference type="NCBI Taxonomy" id="83449"/>
    <lineage>
        <taxon>Bacteria</taxon>
        <taxon>Pseudomonadati</taxon>
        <taxon>Myxococcota</taxon>
        <taxon>Myxococcia</taxon>
        <taxon>Myxococcales</taxon>
        <taxon>Cystobacterineae</taxon>
        <taxon>Archangiaceae</taxon>
        <taxon>Cystobacter</taxon>
    </lineage>
</organism>
<dbReference type="OrthoDB" id="5382279at2"/>
<dbReference type="RefSeq" id="WP_071900523.1">
    <property type="nucleotide sequence ID" value="NZ_MPIN01000006.1"/>
</dbReference>
<feature type="transmembrane region" description="Helical" evidence="1">
    <location>
        <begin position="25"/>
        <end position="48"/>
    </location>
</feature>
<feature type="transmembrane region" description="Helical" evidence="1">
    <location>
        <begin position="100"/>
        <end position="122"/>
    </location>
</feature>
<feature type="transmembrane region" description="Helical" evidence="1">
    <location>
        <begin position="60"/>
        <end position="80"/>
    </location>
</feature>
<evidence type="ECO:0000256" key="1">
    <source>
        <dbReference type="SAM" id="Phobius"/>
    </source>
</evidence>
<keyword evidence="3" id="KW-1185">Reference proteome</keyword>
<keyword evidence="1" id="KW-1133">Transmembrane helix</keyword>
<accession>A0A1L9B6Y8</accession>
<keyword evidence="1" id="KW-0812">Transmembrane</keyword>
<proteinExistence type="predicted"/>
<dbReference type="STRING" id="83449.BON30_22875"/>
<reference evidence="2 3" key="2">
    <citation type="submission" date="2016-12" db="EMBL/GenBank/DDBJ databases">
        <title>Draft Genome Sequence of Cystobacter ferrugineus Strain Cbfe23.</title>
        <authorList>
            <person name="Akbar S."/>
            <person name="Dowd S.E."/>
            <person name="Stevens D.C."/>
        </authorList>
    </citation>
    <scope>NUCLEOTIDE SEQUENCE [LARGE SCALE GENOMIC DNA]</scope>
    <source>
        <strain evidence="2 3">Cbfe23</strain>
    </source>
</reference>
<dbReference type="AlphaFoldDB" id="A0A1L9B6Y8"/>
<protein>
    <submittedName>
        <fullName evidence="2">Uncharacterized protein</fullName>
    </submittedName>
</protein>
<name>A0A1L9B6Y8_9BACT</name>
<dbReference type="EMBL" id="MPIN01000006">
    <property type="protein sequence ID" value="OJH38016.1"/>
    <property type="molecule type" value="Genomic_DNA"/>
</dbReference>
<dbReference type="Proteomes" id="UP000182229">
    <property type="component" value="Unassembled WGS sequence"/>
</dbReference>
<keyword evidence="1" id="KW-0472">Membrane</keyword>